<feature type="compositionally biased region" description="Basic and acidic residues" evidence="2">
    <location>
        <begin position="255"/>
        <end position="264"/>
    </location>
</feature>
<dbReference type="SUPFAM" id="SSF56349">
    <property type="entry name" value="DNA breaking-rejoining enzymes"/>
    <property type="match status" value="1"/>
</dbReference>
<dbReference type="EMBL" id="OANU01000047">
    <property type="protein sequence ID" value="SNX49163.1"/>
    <property type="molecule type" value="Genomic_DNA"/>
</dbReference>
<dbReference type="GO" id="GO:0006310">
    <property type="term" value="P:DNA recombination"/>
    <property type="evidence" value="ECO:0007669"/>
    <property type="project" value="UniProtKB-KW"/>
</dbReference>
<feature type="compositionally biased region" description="Polar residues" evidence="2">
    <location>
        <begin position="245"/>
        <end position="254"/>
    </location>
</feature>
<sequence length="740" mass="84627">MFEGVKERFKHKNIERFLRKLFPFDESHNALLATEVIRLCTIIREEYRNEFPEIPFLVSEAQRIQRPQVSANLHDIVISISNNKNLGVHYLPAFLSSNLLLTSYDGNKFDQYKALTFLSVARLSFIGTHQSKIEAICNDVRLFANGKRETMAAYLPDIEQLNFHQLVEAFKTLVDEENEDRPPNQVVDKLNHYRRPYESTLNYLDGYSRNVTGSEFKKSGRLEQGELKTLDDDGEEGLFELTQFNEGPKSTSHSWQKEDHHGESSRTTSIVSSYTHNQPSYAAGALHARAIQARIEKRDMSLACDIDSATIYEIGALVRYCMEQISTNSNTLMAAKLLLVMLFSGSTYTQAKKLKSKRSSHRKLVGFCRKHRLPSQKQRAELLPLLKKTSEEFWLPLPQIVCQSLSSLTFKGVEETELKGLLSYINKRHVTHLTLRKVTSYLRQKLSHENVESTIIALLTGEPINTIPAVFYLQLSDGYLLQTYNRYLDFLSHLTPAPSALTLFDEAPSPSSLGSPLFIETDVLSSLFSHLQSKLNSKQPKDECFHNNITIYTQLILAIASGYRPVTGWFGKITHLSLQTGDYWISDKESGIGDNSRVIKLPDITIKILDNYLSYCKRRVLQLANTQPELSLEYKRLLTGETHLFFYLRESQYEPCTPSNYTFFIDSVFPLQANWARHHARSLLTAKGVDTSVINAWMGHMNQSKRSFHEFSTLTRQHMVTISHILNEHLLDIGVEATYD</sequence>
<accession>A0A240ELM9</accession>
<gene>
    <name evidence="3" type="ORF">VTH8203_02806</name>
</gene>
<dbReference type="InterPro" id="IPR011010">
    <property type="entry name" value="DNA_brk_join_enz"/>
</dbReference>
<feature type="region of interest" description="Disordered" evidence="2">
    <location>
        <begin position="245"/>
        <end position="271"/>
    </location>
</feature>
<keyword evidence="1" id="KW-0233">DNA recombination</keyword>
<name>A0A240ELM9_9VIBR</name>
<evidence type="ECO:0008006" key="5">
    <source>
        <dbReference type="Google" id="ProtNLM"/>
    </source>
</evidence>
<evidence type="ECO:0000256" key="1">
    <source>
        <dbReference type="ARBA" id="ARBA00023172"/>
    </source>
</evidence>
<evidence type="ECO:0000313" key="3">
    <source>
        <dbReference type="EMBL" id="SNX49163.1"/>
    </source>
</evidence>
<dbReference type="OrthoDB" id="6125299at2"/>
<reference evidence="4" key="1">
    <citation type="submission" date="2016-06" db="EMBL/GenBank/DDBJ databases">
        <authorList>
            <person name="Rodrigo-Torres L."/>
            <person name="Arahal R.D."/>
            <person name="Lucena T."/>
        </authorList>
    </citation>
    <scope>NUCLEOTIDE SEQUENCE [LARGE SCALE GENOMIC DNA]</scope>
    <source>
        <strain evidence="4">CECT8203</strain>
    </source>
</reference>
<dbReference type="RefSeq" id="WP_096994256.1">
    <property type="nucleotide sequence ID" value="NZ_JBHSII010000011.1"/>
</dbReference>
<evidence type="ECO:0000256" key="2">
    <source>
        <dbReference type="SAM" id="MobiDB-lite"/>
    </source>
</evidence>
<proteinExistence type="predicted"/>
<dbReference type="GO" id="GO:0003677">
    <property type="term" value="F:DNA binding"/>
    <property type="evidence" value="ECO:0007669"/>
    <property type="project" value="InterPro"/>
</dbReference>
<dbReference type="InterPro" id="IPR013762">
    <property type="entry name" value="Integrase-like_cat_sf"/>
</dbReference>
<dbReference type="AlphaFoldDB" id="A0A240ELM9"/>
<keyword evidence="4" id="KW-1185">Reference proteome</keyword>
<organism evidence="3 4">
    <name type="scientific">Vibrio thalassae</name>
    <dbReference type="NCBI Taxonomy" id="1243014"/>
    <lineage>
        <taxon>Bacteria</taxon>
        <taxon>Pseudomonadati</taxon>
        <taxon>Pseudomonadota</taxon>
        <taxon>Gammaproteobacteria</taxon>
        <taxon>Vibrionales</taxon>
        <taxon>Vibrionaceae</taxon>
        <taxon>Vibrio</taxon>
    </lineage>
</organism>
<dbReference type="GO" id="GO:0015074">
    <property type="term" value="P:DNA integration"/>
    <property type="evidence" value="ECO:0007669"/>
    <property type="project" value="InterPro"/>
</dbReference>
<protein>
    <recommendedName>
        <fullName evidence="5">Phage integrase family protein</fullName>
    </recommendedName>
</protein>
<dbReference type="Proteomes" id="UP000219336">
    <property type="component" value="Unassembled WGS sequence"/>
</dbReference>
<evidence type="ECO:0000313" key="4">
    <source>
        <dbReference type="Proteomes" id="UP000219336"/>
    </source>
</evidence>
<dbReference type="Gene3D" id="1.10.443.10">
    <property type="entry name" value="Intergrase catalytic core"/>
    <property type="match status" value="1"/>
</dbReference>